<name>A0A8J2KG38_9HEXA</name>
<organism evidence="1 2">
    <name type="scientific">Allacma fusca</name>
    <dbReference type="NCBI Taxonomy" id="39272"/>
    <lineage>
        <taxon>Eukaryota</taxon>
        <taxon>Metazoa</taxon>
        <taxon>Ecdysozoa</taxon>
        <taxon>Arthropoda</taxon>
        <taxon>Hexapoda</taxon>
        <taxon>Collembola</taxon>
        <taxon>Symphypleona</taxon>
        <taxon>Sminthuridae</taxon>
        <taxon>Allacma</taxon>
    </lineage>
</organism>
<comment type="caution">
    <text evidence="1">The sequence shown here is derived from an EMBL/GenBank/DDBJ whole genome shotgun (WGS) entry which is preliminary data.</text>
</comment>
<protein>
    <submittedName>
        <fullName evidence="1">Uncharacterized protein</fullName>
    </submittedName>
</protein>
<sequence>VKHCNNPIFELRLRVAVLWEERTVAKAFGILELKGSHLNNFVIFTPIEVFRNMENSELER</sequence>
<evidence type="ECO:0000313" key="1">
    <source>
        <dbReference type="EMBL" id="CAG7734566.1"/>
    </source>
</evidence>
<dbReference type="Proteomes" id="UP000708208">
    <property type="component" value="Unassembled WGS sequence"/>
</dbReference>
<keyword evidence="2" id="KW-1185">Reference proteome</keyword>
<dbReference type="AlphaFoldDB" id="A0A8J2KG38"/>
<accession>A0A8J2KG38</accession>
<reference evidence="1" key="1">
    <citation type="submission" date="2021-06" db="EMBL/GenBank/DDBJ databases">
        <authorList>
            <person name="Hodson N. C."/>
            <person name="Mongue J. A."/>
            <person name="Jaron S. K."/>
        </authorList>
    </citation>
    <scope>NUCLEOTIDE SEQUENCE</scope>
</reference>
<evidence type="ECO:0000313" key="2">
    <source>
        <dbReference type="Proteomes" id="UP000708208"/>
    </source>
</evidence>
<proteinExistence type="predicted"/>
<gene>
    <name evidence="1" type="ORF">AFUS01_LOCUS22949</name>
</gene>
<dbReference type="EMBL" id="CAJVCH010271646">
    <property type="protein sequence ID" value="CAG7734566.1"/>
    <property type="molecule type" value="Genomic_DNA"/>
</dbReference>
<feature type="non-terminal residue" evidence="1">
    <location>
        <position position="60"/>
    </location>
</feature>